<sequence>MSFPTYRQAIIYSSARTTTTAIIPEHISSFKRSPIRSKTIHTRTRLSAGQVTLTHARLIHGSPKRLATKQHPSTALPKPSRHPAFLHSTFTHHSSALPSSLTSFPKSGNIIIHQTHPTRNLFPRRLNGPSLHRPSHAIAIP</sequence>
<dbReference type="Proteomes" id="UP000240760">
    <property type="component" value="Unassembled WGS sequence"/>
</dbReference>
<reference evidence="1 2" key="1">
    <citation type="submission" date="2016-07" db="EMBL/GenBank/DDBJ databases">
        <title>Multiple horizontal gene transfer events from other fungi enriched the ability of initially mycotrophic Trichoderma (Ascomycota) to feed on dead plant biomass.</title>
        <authorList>
            <consortium name="DOE Joint Genome Institute"/>
            <person name="Aerts A."/>
            <person name="Atanasova L."/>
            <person name="Chenthamara K."/>
            <person name="Zhang J."/>
            <person name="Grujic M."/>
            <person name="Henrissat B."/>
            <person name="Kuo A."/>
            <person name="Salamov A."/>
            <person name="Lipzen A."/>
            <person name="Labutti K."/>
            <person name="Barry K."/>
            <person name="Miao Y."/>
            <person name="Rahimi M.J."/>
            <person name="Shen Q."/>
            <person name="Grigoriev I.V."/>
            <person name="Kubicek C.P."/>
            <person name="Druzhinina I.S."/>
        </authorList>
    </citation>
    <scope>NUCLEOTIDE SEQUENCE [LARGE SCALE GENOMIC DNA]</scope>
    <source>
        <strain evidence="1 2">ATCC 18648</strain>
    </source>
</reference>
<keyword evidence="2" id="KW-1185">Reference proteome</keyword>
<evidence type="ECO:0000313" key="2">
    <source>
        <dbReference type="Proteomes" id="UP000240760"/>
    </source>
</evidence>
<dbReference type="AlphaFoldDB" id="A0A2T4BSY6"/>
<gene>
    <name evidence="1" type="ORF">M440DRAFT_156434</name>
</gene>
<proteinExistence type="predicted"/>
<name>A0A2T4BSY6_TRILO</name>
<accession>A0A2T4BSY6</accession>
<protein>
    <submittedName>
        <fullName evidence="1">Uncharacterized protein</fullName>
    </submittedName>
</protein>
<evidence type="ECO:0000313" key="1">
    <source>
        <dbReference type="EMBL" id="PTB72408.1"/>
    </source>
</evidence>
<dbReference type="EMBL" id="KZ679141">
    <property type="protein sequence ID" value="PTB72408.1"/>
    <property type="molecule type" value="Genomic_DNA"/>
</dbReference>
<organism evidence="1 2">
    <name type="scientific">Trichoderma longibrachiatum ATCC 18648</name>
    <dbReference type="NCBI Taxonomy" id="983965"/>
    <lineage>
        <taxon>Eukaryota</taxon>
        <taxon>Fungi</taxon>
        <taxon>Dikarya</taxon>
        <taxon>Ascomycota</taxon>
        <taxon>Pezizomycotina</taxon>
        <taxon>Sordariomycetes</taxon>
        <taxon>Hypocreomycetidae</taxon>
        <taxon>Hypocreales</taxon>
        <taxon>Hypocreaceae</taxon>
        <taxon>Trichoderma</taxon>
    </lineage>
</organism>